<dbReference type="AlphaFoldDB" id="A0A8X6L4C9"/>
<evidence type="ECO:0000313" key="2">
    <source>
        <dbReference type="Proteomes" id="UP000887116"/>
    </source>
</evidence>
<reference evidence="1" key="1">
    <citation type="submission" date="2020-07" db="EMBL/GenBank/DDBJ databases">
        <title>Multicomponent nature underlies the extraordinary mechanical properties of spider dragline silk.</title>
        <authorList>
            <person name="Kono N."/>
            <person name="Nakamura H."/>
            <person name="Mori M."/>
            <person name="Yoshida Y."/>
            <person name="Ohtoshi R."/>
            <person name="Malay A.D."/>
            <person name="Moran D.A.P."/>
            <person name="Tomita M."/>
            <person name="Numata K."/>
            <person name="Arakawa K."/>
        </authorList>
    </citation>
    <scope>NUCLEOTIDE SEQUENCE</scope>
</reference>
<dbReference type="OrthoDB" id="10442778at2759"/>
<accession>A0A8X6L4C9</accession>
<organism evidence="1 2">
    <name type="scientific">Trichonephila clavata</name>
    <name type="common">Joro spider</name>
    <name type="synonym">Nephila clavata</name>
    <dbReference type="NCBI Taxonomy" id="2740835"/>
    <lineage>
        <taxon>Eukaryota</taxon>
        <taxon>Metazoa</taxon>
        <taxon>Ecdysozoa</taxon>
        <taxon>Arthropoda</taxon>
        <taxon>Chelicerata</taxon>
        <taxon>Arachnida</taxon>
        <taxon>Araneae</taxon>
        <taxon>Araneomorphae</taxon>
        <taxon>Entelegynae</taxon>
        <taxon>Araneoidea</taxon>
        <taxon>Nephilidae</taxon>
        <taxon>Trichonephila</taxon>
    </lineage>
</organism>
<dbReference type="EMBL" id="BMAO01034229">
    <property type="protein sequence ID" value="GFQ94951.1"/>
    <property type="molecule type" value="Genomic_DNA"/>
</dbReference>
<protein>
    <submittedName>
        <fullName evidence="1">Uncharacterized protein</fullName>
    </submittedName>
</protein>
<sequence length="140" mass="15854">MSMKRDHSERWEWVQNSLLKRQDSVFCLALSILNLPLPPTRGRVGYAGLPPEIEPYFMYIRYSGNPIFPNCDRCASWRFPIRKLSGQCDAVASCGDVSEDRSPWLLGHHIVHTPLKPLSVGRSPALPSLRGYFCIENGLP</sequence>
<name>A0A8X6L4C9_TRICU</name>
<proteinExistence type="predicted"/>
<gene>
    <name evidence="1" type="ORF">TNCT_700871</name>
</gene>
<dbReference type="Proteomes" id="UP000887116">
    <property type="component" value="Unassembled WGS sequence"/>
</dbReference>
<keyword evidence="2" id="KW-1185">Reference proteome</keyword>
<comment type="caution">
    <text evidence="1">The sequence shown here is derived from an EMBL/GenBank/DDBJ whole genome shotgun (WGS) entry which is preliminary data.</text>
</comment>
<evidence type="ECO:0000313" key="1">
    <source>
        <dbReference type="EMBL" id="GFQ94951.1"/>
    </source>
</evidence>